<organism evidence="1">
    <name type="scientific">Anguilla anguilla</name>
    <name type="common">European freshwater eel</name>
    <name type="synonym">Muraena anguilla</name>
    <dbReference type="NCBI Taxonomy" id="7936"/>
    <lineage>
        <taxon>Eukaryota</taxon>
        <taxon>Metazoa</taxon>
        <taxon>Chordata</taxon>
        <taxon>Craniata</taxon>
        <taxon>Vertebrata</taxon>
        <taxon>Euteleostomi</taxon>
        <taxon>Actinopterygii</taxon>
        <taxon>Neopterygii</taxon>
        <taxon>Teleostei</taxon>
        <taxon>Anguilliformes</taxon>
        <taxon>Anguillidae</taxon>
        <taxon>Anguilla</taxon>
    </lineage>
</organism>
<reference evidence="1" key="2">
    <citation type="journal article" date="2015" name="Fish Shellfish Immunol.">
        <title>Early steps in the European eel (Anguilla anguilla)-Vibrio vulnificus interaction in the gills: Role of the RtxA13 toxin.</title>
        <authorList>
            <person name="Callol A."/>
            <person name="Pajuelo D."/>
            <person name="Ebbesson L."/>
            <person name="Teles M."/>
            <person name="MacKenzie S."/>
            <person name="Amaro C."/>
        </authorList>
    </citation>
    <scope>NUCLEOTIDE SEQUENCE</scope>
</reference>
<sequence length="62" mass="7189">MIDGPGLYQYTRDGWAKDLTLGPHYCAHKRTTHVISFAQVMYSLYYLVGQNGQEVTIWPSYF</sequence>
<accession>A0A0E9S215</accession>
<dbReference type="EMBL" id="GBXM01074004">
    <property type="protein sequence ID" value="JAH34573.1"/>
    <property type="molecule type" value="Transcribed_RNA"/>
</dbReference>
<proteinExistence type="predicted"/>
<dbReference type="AlphaFoldDB" id="A0A0E9S215"/>
<reference evidence="1" key="1">
    <citation type="submission" date="2014-11" db="EMBL/GenBank/DDBJ databases">
        <authorList>
            <person name="Amaro Gonzalez C."/>
        </authorList>
    </citation>
    <scope>NUCLEOTIDE SEQUENCE</scope>
</reference>
<protein>
    <submittedName>
        <fullName evidence="1">Uncharacterized protein</fullName>
    </submittedName>
</protein>
<evidence type="ECO:0000313" key="1">
    <source>
        <dbReference type="EMBL" id="JAH34573.1"/>
    </source>
</evidence>
<name>A0A0E9S215_ANGAN</name>